<proteinExistence type="predicted"/>
<organism evidence="5 6">
    <name type="scientific">Podospora australis</name>
    <dbReference type="NCBI Taxonomy" id="1536484"/>
    <lineage>
        <taxon>Eukaryota</taxon>
        <taxon>Fungi</taxon>
        <taxon>Dikarya</taxon>
        <taxon>Ascomycota</taxon>
        <taxon>Pezizomycotina</taxon>
        <taxon>Sordariomycetes</taxon>
        <taxon>Sordariomycetidae</taxon>
        <taxon>Sordariales</taxon>
        <taxon>Podosporaceae</taxon>
        <taxon>Podospora</taxon>
    </lineage>
</organism>
<dbReference type="InterPro" id="IPR027417">
    <property type="entry name" value="P-loop_NTPase"/>
</dbReference>
<comment type="caution">
    <text evidence="5">The sequence shown here is derived from an EMBL/GenBank/DDBJ whole genome shotgun (WGS) entry which is preliminary data.</text>
</comment>
<dbReference type="Proteomes" id="UP001302126">
    <property type="component" value="Unassembled WGS sequence"/>
</dbReference>
<dbReference type="InterPro" id="IPR056693">
    <property type="entry name" value="DUF7791"/>
</dbReference>
<reference evidence="5" key="1">
    <citation type="journal article" date="2023" name="Mol. Phylogenet. Evol.">
        <title>Genome-scale phylogeny and comparative genomics of the fungal order Sordariales.</title>
        <authorList>
            <person name="Hensen N."/>
            <person name="Bonometti L."/>
            <person name="Westerberg I."/>
            <person name="Brannstrom I.O."/>
            <person name="Guillou S."/>
            <person name="Cros-Aarteil S."/>
            <person name="Calhoun S."/>
            <person name="Haridas S."/>
            <person name="Kuo A."/>
            <person name="Mondo S."/>
            <person name="Pangilinan J."/>
            <person name="Riley R."/>
            <person name="LaButti K."/>
            <person name="Andreopoulos B."/>
            <person name="Lipzen A."/>
            <person name="Chen C."/>
            <person name="Yan M."/>
            <person name="Daum C."/>
            <person name="Ng V."/>
            <person name="Clum A."/>
            <person name="Steindorff A."/>
            <person name="Ohm R.A."/>
            <person name="Martin F."/>
            <person name="Silar P."/>
            <person name="Natvig D.O."/>
            <person name="Lalanne C."/>
            <person name="Gautier V."/>
            <person name="Ament-Velasquez S.L."/>
            <person name="Kruys A."/>
            <person name="Hutchinson M.I."/>
            <person name="Powell A.J."/>
            <person name="Barry K."/>
            <person name="Miller A.N."/>
            <person name="Grigoriev I.V."/>
            <person name="Debuchy R."/>
            <person name="Gladieux P."/>
            <person name="Hiltunen Thoren M."/>
            <person name="Johannesson H."/>
        </authorList>
    </citation>
    <scope>NUCLEOTIDE SEQUENCE</scope>
    <source>
        <strain evidence="5">PSN309</strain>
    </source>
</reference>
<dbReference type="PANTHER" id="PTHR10039:SF5">
    <property type="entry name" value="NACHT DOMAIN-CONTAINING PROTEIN"/>
    <property type="match status" value="1"/>
</dbReference>
<evidence type="ECO:0008006" key="7">
    <source>
        <dbReference type="Google" id="ProtNLM"/>
    </source>
</evidence>
<dbReference type="Gene3D" id="3.40.50.300">
    <property type="entry name" value="P-loop containing nucleotide triphosphate hydrolases"/>
    <property type="match status" value="1"/>
</dbReference>
<dbReference type="EMBL" id="MU864454">
    <property type="protein sequence ID" value="KAK4185300.1"/>
    <property type="molecule type" value="Genomic_DNA"/>
</dbReference>
<dbReference type="Pfam" id="PF24883">
    <property type="entry name" value="NPHP3_N"/>
    <property type="match status" value="1"/>
</dbReference>
<dbReference type="PANTHER" id="PTHR10039">
    <property type="entry name" value="AMELOGENIN"/>
    <property type="match status" value="1"/>
</dbReference>
<dbReference type="InterPro" id="IPR056884">
    <property type="entry name" value="NPHP3-like_N"/>
</dbReference>
<keyword evidence="6" id="KW-1185">Reference proteome</keyword>
<dbReference type="Pfam" id="PF25053">
    <property type="entry name" value="DUF7791"/>
    <property type="match status" value="1"/>
</dbReference>
<evidence type="ECO:0000259" key="3">
    <source>
        <dbReference type="Pfam" id="PF24883"/>
    </source>
</evidence>
<keyword evidence="1" id="KW-0677">Repeat</keyword>
<evidence type="ECO:0000256" key="1">
    <source>
        <dbReference type="ARBA" id="ARBA00022737"/>
    </source>
</evidence>
<sequence>MEAWAAVQCGSAALSFVQFADSLLARTYKIHNGFSDAATIAQDLKVTVDSLKTHKAELEKVAPRQDASGLPTTTLDIMKLFSSCLKIADSLVSVTEKLPRRVAKGSKASPWSSFKEALGTQWKKKEIDDLQERLAGYQQQLQIALIAATNSDVQTADRKVSETHAIVEKLALKIERTDSFQASVSQILQTLTNSDGRATSKLSPATDAPGFTATLLVDSFASELLAALRYKEMDYRHYAIHDAHTETFEWVFGTRSPHEDSADNKAISSLAQWMKSDDPALDIFGVTGKPGSGKSTLMKYLIRSPETTLALQKWADDREIMVLSSYFWNSGIVMQMNLMGLLRTLLHGALSQHRSFAAVLFPDRLRTHRFLGSPAAWQDPWTQDELQHCLRNLVEMARKTMNVVFFVDGLDEFKGHPREILDFLESLRGSNTKICISSRPWPIFGDTFHRQPNLKMEVLNKPDIDNYVTSKLRDHPGFDAFATVDKSLAGNLILDIIAKAEGVFLWVYLVTEMLTDALTDGEPPSELHRIIDSLPPDLKGLFERILAPLQKSPAKFRKTSEMIQIVHATGGINLVELHFALKDSEEALALPVTTMSIDMLPATADIARRYVLSKTKGLLQVTMSENEALSVANVGYIHRTMGDYISDPEIWARFTQATDSKPAFNVSQQLAVARLFRLKNPQSQPFISAYIKDLVRYMSLAHLQQRRAGVADIQTSGRIVKEGFKAAIEQMAFQELLNDPDLVPIDPPCTHRGCHQGIGHIFMAARYHFLDLVETELDQQPTFDCKPI</sequence>
<evidence type="ECO:0000256" key="2">
    <source>
        <dbReference type="SAM" id="Coils"/>
    </source>
</evidence>
<keyword evidence="2" id="KW-0175">Coiled coil</keyword>
<protein>
    <recommendedName>
        <fullName evidence="7">NACHT domain-containing protein</fullName>
    </recommendedName>
</protein>
<evidence type="ECO:0000313" key="6">
    <source>
        <dbReference type="Proteomes" id="UP001302126"/>
    </source>
</evidence>
<accession>A0AAN6WPY7</accession>
<evidence type="ECO:0000259" key="4">
    <source>
        <dbReference type="Pfam" id="PF25053"/>
    </source>
</evidence>
<dbReference type="AlphaFoldDB" id="A0AAN6WPY7"/>
<feature type="domain" description="Nephrocystin 3-like N-terminal" evidence="3">
    <location>
        <begin position="270"/>
        <end position="439"/>
    </location>
</feature>
<gene>
    <name evidence="5" type="ORF">QBC35DRAFT_389789</name>
</gene>
<dbReference type="SUPFAM" id="SSF52540">
    <property type="entry name" value="P-loop containing nucleoside triphosphate hydrolases"/>
    <property type="match status" value="1"/>
</dbReference>
<reference evidence="5" key="2">
    <citation type="submission" date="2023-05" db="EMBL/GenBank/DDBJ databases">
        <authorList>
            <consortium name="Lawrence Berkeley National Laboratory"/>
            <person name="Steindorff A."/>
            <person name="Hensen N."/>
            <person name="Bonometti L."/>
            <person name="Westerberg I."/>
            <person name="Brannstrom I.O."/>
            <person name="Guillou S."/>
            <person name="Cros-Aarteil S."/>
            <person name="Calhoun S."/>
            <person name="Haridas S."/>
            <person name="Kuo A."/>
            <person name="Mondo S."/>
            <person name="Pangilinan J."/>
            <person name="Riley R."/>
            <person name="Labutti K."/>
            <person name="Andreopoulos B."/>
            <person name="Lipzen A."/>
            <person name="Chen C."/>
            <person name="Yanf M."/>
            <person name="Daum C."/>
            <person name="Ng V."/>
            <person name="Clum A."/>
            <person name="Ohm R."/>
            <person name="Martin F."/>
            <person name="Silar P."/>
            <person name="Natvig D."/>
            <person name="Lalanne C."/>
            <person name="Gautier V."/>
            <person name="Ament-Velasquez S.L."/>
            <person name="Kruys A."/>
            <person name="Hutchinson M.I."/>
            <person name="Powell A.J."/>
            <person name="Barry K."/>
            <person name="Miller A.N."/>
            <person name="Grigoriev I.V."/>
            <person name="Debuchy R."/>
            <person name="Gladieux P."/>
            <person name="Thoren M.H."/>
            <person name="Johannesson H."/>
        </authorList>
    </citation>
    <scope>NUCLEOTIDE SEQUENCE</scope>
    <source>
        <strain evidence="5">PSN309</strain>
    </source>
</reference>
<name>A0AAN6WPY7_9PEZI</name>
<feature type="coiled-coil region" evidence="2">
    <location>
        <begin position="120"/>
        <end position="147"/>
    </location>
</feature>
<evidence type="ECO:0000313" key="5">
    <source>
        <dbReference type="EMBL" id="KAK4185300.1"/>
    </source>
</evidence>
<feature type="domain" description="DUF7791" evidence="4">
    <location>
        <begin position="556"/>
        <end position="680"/>
    </location>
</feature>